<keyword evidence="5" id="KW-0190">Covalent protein-DNA linkage</keyword>
<evidence type="ECO:0000256" key="4">
    <source>
        <dbReference type="ARBA" id="ARBA00022801"/>
    </source>
</evidence>
<proteinExistence type="inferred from homology"/>
<dbReference type="Proteomes" id="UP001498771">
    <property type="component" value="Unassembled WGS sequence"/>
</dbReference>
<evidence type="ECO:0000256" key="2">
    <source>
        <dbReference type="ARBA" id="ARBA00022670"/>
    </source>
</evidence>
<feature type="region of interest" description="Disordered" evidence="8">
    <location>
        <begin position="361"/>
        <end position="430"/>
    </location>
</feature>
<feature type="compositionally biased region" description="Basic and acidic residues" evidence="8">
    <location>
        <begin position="361"/>
        <end position="373"/>
    </location>
</feature>
<dbReference type="PANTHER" id="PTHR13604">
    <property type="entry name" value="DC12-RELATED"/>
    <property type="match status" value="1"/>
</dbReference>
<evidence type="ECO:0000256" key="5">
    <source>
        <dbReference type="ARBA" id="ARBA00023124"/>
    </source>
</evidence>
<evidence type="ECO:0000313" key="10">
    <source>
        <dbReference type="Proteomes" id="UP001498771"/>
    </source>
</evidence>
<dbReference type="EMBL" id="JBBJBU010000001">
    <property type="protein sequence ID" value="KAK7207313.1"/>
    <property type="molecule type" value="Genomic_DNA"/>
</dbReference>
<sequence>MRCGVGFRWLCPSISIVSSPISPRPTPPYEQKLANNPNCAMCGRYSMGMRLDRLRMHMREDGVQADEFIDEAESLTNYFPSNVINPVTNRPVIYRSAEGGALHGRLMRWAFVPHYEKEIPKNKPPVFNARSDNLSSPMWAAAFNSCGRCIVPADGYYEWMTPKSSAGNTSKPSKKVPYYVRPKNGGLMYFAGLYSTTYLKPARQAGEEHSSDGTAPEENTLSATKMKRILYSYAIITTEAVDSIKFLHSRMPLILYPGTPEFENWLNPAFKDLGKLPRVNKDEEVVQNLTWSVAEIHLSGKMVGKSLKDKGDIGKAFARVAAKQQSIKEEFEAIKEEPGAYESDQHRNDYAAEQDYKSILKEEKEDWTPEKQKTVLPASPRPSTVSKPSKRHAGSPPGFHSTPTKKSRAKSASSSLDKTPKITSFFTKKA</sequence>
<keyword evidence="4" id="KW-0378">Hydrolase</keyword>
<evidence type="ECO:0000256" key="7">
    <source>
        <dbReference type="ARBA" id="ARBA00023239"/>
    </source>
</evidence>
<keyword evidence="2" id="KW-0645">Protease</keyword>
<reference evidence="9 10" key="1">
    <citation type="submission" date="2024-03" db="EMBL/GenBank/DDBJ databases">
        <title>Genome-scale model development and genomic sequencing of the oleaginous clade Lipomyces.</title>
        <authorList>
            <consortium name="Lawrence Berkeley National Laboratory"/>
            <person name="Czajka J.J."/>
            <person name="Han Y."/>
            <person name="Kim J."/>
            <person name="Mondo S.J."/>
            <person name="Hofstad B.A."/>
            <person name="Robles A."/>
            <person name="Haridas S."/>
            <person name="Riley R."/>
            <person name="LaButti K."/>
            <person name="Pangilinan J."/>
            <person name="Andreopoulos W."/>
            <person name="Lipzen A."/>
            <person name="Yan J."/>
            <person name="Wang M."/>
            <person name="Ng V."/>
            <person name="Grigoriev I.V."/>
            <person name="Spatafora J.W."/>
            <person name="Magnuson J.K."/>
            <person name="Baker S.E."/>
            <person name="Pomraning K.R."/>
        </authorList>
    </citation>
    <scope>NUCLEOTIDE SEQUENCE [LARGE SCALE GENOMIC DNA]</scope>
    <source>
        <strain evidence="9 10">Phaff 52-87</strain>
    </source>
</reference>
<dbReference type="SUPFAM" id="SSF143081">
    <property type="entry name" value="BB1717-like"/>
    <property type="match status" value="1"/>
</dbReference>
<gene>
    <name evidence="9" type="ORF">BZA70DRAFT_270969</name>
</gene>
<evidence type="ECO:0000256" key="1">
    <source>
        <dbReference type="ARBA" id="ARBA00008136"/>
    </source>
</evidence>
<dbReference type="Gene3D" id="3.90.1680.10">
    <property type="entry name" value="SOS response associated peptidase-like"/>
    <property type="match status" value="1"/>
</dbReference>
<name>A0ABR1FDR9_9ASCO</name>
<comment type="caution">
    <text evidence="9">The sequence shown here is derived from an EMBL/GenBank/DDBJ whole genome shotgun (WGS) entry which is preliminary data.</text>
</comment>
<keyword evidence="6" id="KW-0238">DNA-binding</keyword>
<evidence type="ECO:0000256" key="3">
    <source>
        <dbReference type="ARBA" id="ARBA00022763"/>
    </source>
</evidence>
<evidence type="ECO:0000313" key="9">
    <source>
        <dbReference type="EMBL" id="KAK7207313.1"/>
    </source>
</evidence>
<keyword evidence="10" id="KW-1185">Reference proteome</keyword>
<keyword evidence="7" id="KW-0456">Lyase</keyword>
<dbReference type="RefSeq" id="XP_064770346.1">
    <property type="nucleotide sequence ID" value="XM_064911401.1"/>
</dbReference>
<evidence type="ECO:0000256" key="8">
    <source>
        <dbReference type="SAM" id="MobiDB-lite"/>
    </source>
</evidence>
<comment type="similarity">
    <text evidence="1">Belongs to the SOS response-associated peptidase family.</text>
</comment>
<accession>A0ABR1FDR9</accession>
<organism evidence="9 10">
    <name type="scientific">Myxozyma melibiosi</name>
    <dbReference type="NCBI Taxonomy" id="54550"/>
    <lineage>
        <taxon>Eukaryota</taxon>
        <taxon>Fungi</taxon>
        <taxon>Dikarya</taxon>
        <taxon>Ascomycota</taxon>
        <taxon>Saccharomycotina</taxon>
        <taxon>Lipomycetes</taxon>
        <taxon>Lipomycetales</taxon>
        <taxon>Lipomycetaceae</taxon>
        <taxon>Myxozyma</taxon>
    </lineage>
</organism>
<protein>
    <recommendedName>
        <fullName evidence="11">DUF159-domain-containing protein</fullName>
    </recommendedName>
</protein>
<evidence type="ECO:0000256" key="6">
    <source>
        <dbReference type="ARBA" id="ARBA00023125"/>
    </source>
</evidence>
<dbReference type="InterPro" id="IPR003738">
    <property type="entry name" value="SRAP"/>
</dbReference>
<dbReference type="PANTHER" id="PTHR13604:SF0">
    <property type="entry name" value="ABASIC SITE PROCESSING PROTEIN HMCES"/>
    <property type="match status" value="1"/>
</dbReference>
<keyword evidence="3" id="KW-0227">DNA damage</keyword>
<dbReference type="InterPro" id="IPR036590">
    <property type="entry name" value="SRAP-like"/>
</dbReference>
<feature type="compositionally biased region" description="Polar residues" evidence="8">
    <location>
        <begin position="421"/>
        <end position="430"/>
    </location>
</feature>
<dbReference type="Pfam" id="PF02586">
    <property type="entry name" value="SRAP"/>
    <property type="match status" value="1"/>
</dbReference>
<dbReference type="GeneID" id="90036913"/>
<evidence type="ECO:0008006" key="11">
    <source>
        <dbReference type="Google" id="ProtNLM"/>
    </source>
</evidence>